<dbReference type="InterPro" id="IPR015943">
    <property type="entry name" value="WD40/YVTN_repeat-like_dom_sf"/>
</dbReference>
<dbReference type="GO" id="GO:0036064">
    <property type="term" value="C:ciliary basal body"/>
    <property type="evidence" value="ECO:0007669"/>
    <property type="project" value="TreeGrafter"/>
</dbReference>
<dbReference type="GO" id="GO:0043015">
    <property type="term" value="F:gamma-tubulin binding"/>
    <property type="evidence" value="ECO:0007669"/>
    <property type="project" value="TreeGrafter"/>
</dbReference>
<accession>A0A8J6HN74</accession>
<dbReference type="GO" id="GO:0005737">
    <property type="term" value="C:cytoplasm"/>
    <property type="evidence" value="ECO:0007669"/>
    <property type="project" value="TreeGrafter"/>
</dbReference>
<feature type="repeat" description="WD" evidence="1">
    <location>
        <begin position="339"/>
        <end position="373"/>
    </location>
</feature>
<protein>
    <submittedName>
        <fullName evidence="2">Uncharacterized protein</fullName>
    </submittedName>
</protein>
<dbReference type="GO" id="GO:0005813">
    <property type="term" value="C:centrosome"/>
    <property type="evidence" value="ECO:0007669"/>
    <property type="project" value="TreeGrafter"/>
</dbReference>
<dbReference type="AlphaFoldDB" id="A0A8J6HN74"/>
<keyword evidence="1" id="KW-0853">WD repeat</keyword>
<name>A0A8J6HN74_TENMO</name>
<reference evidence="2" key="2">
    <citation type="submission" date="2021-08" db="EMBL/GenBank/DDBJ databases">
        <authorList>
            <person name="Eriksson T."/>
        </authorList>
    </citation>
    <scope>NUCLEOTIDE SEQUENCE</scope>
    <source>
        <strain evidence="2">Stoneville</strain>
        <tissue evidence="2">Whole head</tissue>
    </source>
</reference>
<dbReference type="PANTHER" id="PTHR44414">
    <property type="entry name" value="PROTEIN NEDD1"/>
    <property type="match status" value="1"/>
</dbReference>
<dbReference type="Pfam" id="PF00400">
    <property type="entry name" value="WD40"/>
    <property type="match status" value="1"/>
</dbReference>
<dbReference type="InterPro" id="IPR052818">
    <property type="entry name" value="NEDD1_Spindle_Assembly"/>
</dbReference>
<dbReference type="PANTHER" id="PTHR44414:SF1">
    <property type="entry name" value="PROTEIN NEDD1"/>
    <property type="match status" value="1"/>
</dbReference>
<keyword evidence="3" id="KW-1185">Reference proteome</keyword>
<dbReference type="GO" id="GO:0005814">
    <property type="term" value="C:centriole"/>
    <property type="evidence" value="ECO:0007669"/>
    <property type="project" value="TreeGrafter"/>
</dbReference>
<sequence length="610" mass="67684">MALRPFASHLLAGVSTKGDASGLSAIRMLEKTGVGVVYGDVCQGQPVFNPQVQLKLTSTTDQDRMGCRRYNVNNCGADKQRKQTVTCQNFKKSNVLILIKMFVSAGIELKLHTCNDDGVENHPVQHPPSQSKIINVSFCNDNSYIAFLRENEKPQILSTKDRQNVRLIHTINVSNISALTFKHNTKKNIAMGSKTGDVIMYDTKSRNVSNVFAKVAETIKALDFTCDDQQLCGLDGNVFFVFPEINANNHLKKYKQASECSYLKCHPFIPNRVAVGCKNGRVGLWDVQSGVEMVNLDLLACPISGVSMSSCGNFLVAAGKDLKICGVDYDTGTCNFQYHLEQDRAVTSVDLSPDDKFLAVGLADGTLKLYDIKLHMKLVYSAKLHSSPVNIIAFENKEKECNSNFSSMMKLSDQELKGIDSLEACSNGNSRKNKSVKSFRSLENRDDSLEKLKKSLLKVIKAEMDCLENQLHEHCAKFQKFLDNEFDTIDSIIKKKWDIFNEGDMNQIVKAICPDDSKTEHVPPPVTFFPTEPPHHSILFHFSKSGIDPSHHRGGLLIFLFCPGRRGKLLAHDVNTSAGFHECEEIGKNIMESPFDGTVATTKTSEAPPG</sequence>
<dbReference type="Proteomes" id="UP000719412">
    <property type="component" value="Unassembled WGS sequence"/>
</dbReference>
<proteinExistence type="predicted"/>
<dbReference type="InterPro" id="IPR036322">
    <property type="entry name" value="WD40_repeat_dom_sf"/>
</dbReference>
<dbReference type="PROSITE" id="PS50082">
    <property type="entry name" value="WD_REPEATS_2"/>
    <property type="match status" value="1"/>
</dbReference>
<evidence type="ECO:0000256" key="1">
    <source>
        <dbReference type="PROSITE-ProRule" id="PRU00221"/>
    </source>
</evidence>
<organism evidence="2 3">
    <name type="scientific">Tenebrio molitor</name>
    <name type="common">Yellow mealworm beetle</name>
    <dbReference type="NCBI Taxonomy" id="7067"/>
    <lineage>
        <taxon>Eukaryota</taxon>
        <taxon>Metazoa</taxon>
        <taxon>Ecdysozoa</taxon>
        <taxon>Arthropoda</taxon>
        <taxon>Hexapoda</taxon>
        <taxon>Insecta</taxon>
        <taxon>Pterygota</taxon>
        <taxon>Neoptera</taxon>
        <taxon>Endopterygota</taxon>
        <taxon>Coleoptera</taxon>
        <taxon>Polyphaga</taxon>
        <taxon>Cucujiformia</taxon>
        <taxon>Tenebrionidae</taxon>
        <taxon>Tenebrio</taxon>
    </lineage>
</organism>
<comment type="caution">
    <text evidence="2">The sequence shown here is derived from an EMBL/GenBank/DDBJ whole genome shotgun (WGS) entry which is preliminary data.</text>
</comment>
<dbReference type="SMART" id="SM00320">
    <property type="entry name" value="WD40"/>
    <property type="match status" value="4"/>
</dbReference>
<evidence type="ECO:0000313" key="3">
    <source>
        <dbReference type="Proteomes" id="UP000719412"/>
    </source>
</evidence>
<dbReference type="EMBL" id="JABDTM020018966">
    <property type="protein sequence ID" value="KAH0817710.1"/>
    <property type="molecule type" value="Genomic_DNA"/>
</dbReference>
<reference evidence="2" key="1">
    <citation type="journal article" date="2020" name="J Insects Food Feed">
        <title>The yellow mealworm (Tenebrio molitor) genome: a resource for the emerging insects as food and feed industry.</title>
        <authorList>
            <person name="Eriksson T."/>
            <person name="Andere A."/>
            <person name="Kelstrup H."/>
            <person name="Emery V."/>
            <person name="Picard C."/>
        </authorList>
    </citation>
    <scope>NUCLEOTIDE SEQUENCE</scope>
    <source>
        <strain evidence="2">Stoneville</strain>
        <tissue evidence="2">Whole head</tissue>
    </source>
</reference>
<dbReference type="InterPro" id="IPR001680">
    <property type="entry name" value="WD40_rpt"/>
</dbReference>
<dbReference type="GO" id="GO:0000922">
    <property type="term" value="C:spindle pole"/>
    <property type="evidence" value="ECO:0007669"/>
    <property type="project" value="TreeGrafter"/>
</dbReference>
<evidence type="ECO:0000313" key="2">
    <source>
        <dbReference type="EMBL" id="KAH0817710.1"/>
    </source>
</evidence>
<dbReference type="Gene3D" id="2.130.10.10">
    <property type="entry name" value="YVTN repeat-like/Quinoprotein amine dehydrogenase"/>
    <property type="match status" value="2"/>
</dbReference>
<dbReference type="SUPFAM" id="SSF50978">
    <property type="entry name" value="WD40 repeat-like"/>
    <property type="match status" value="1"/>
</dbReference>
<gene>
    <name evidence="2" type="ORF">GEV33_005082</name>
</gene>
<dbReference type="GO" id="GO:0007020">
    <property type="term" value="P:microtubule nucleation"/>
    <property type="evidence" value="ECO:0007669"/>
    <property type="project" value="TreeGrafter"/>
</dbReference>
<dbReference type="GO" id="GO:0000278">
    <property type="term" value="P:mitotic cell cycle"/>
    <property type="evidence" value="ECO:0007669"/>
    <property type="project" value="TreeGrafter"/>
</dbReference>